<proteinExistence type="predicted"/>
<gene>
    <name evidence="1" type="ordered locus">MXAN_5388</name>
</gene>
<sequence length="48" mass="5280">MVDTVGKKVAFIKAAARAAERQLRVVSSRAYRLPFSGAERQVAVFAKE</sequence>
<dbReference type="EMBL" id="CP000113">
    <property type="protein sequence ID" value="ABF87494.1"/>
    <property type="molecule type" value="Genomic_DNA"/>
</dbReference>
<protein>
    <submittedName>
        <fullName evidence="1">Uncharacterized protein</fullName>
    </submittedName>
</protein>
<dbReference type="AlphaFoldDB" id="Q1D1D8"/>
<dbReference type="EnsemblBacteria" id="ABF87494">
    <property type="protein sequence ID" value="ABF87494"/>
    <property type="gene ID" value="MXAN_5388"/>
</dbReference>
<reference evidence="1 2" key="1">
    <citation type="journal article" date="2006" name="Proc. Natl. Acad. Sci. U.S.A.">
        <title>Evolution of sensory complexity recorded in a myxobacterial genome.</title>
        <authorList>
            <person name="Goldman B.S."/>
            <person name="Nierman W.C."/>
            <person name="Kaiser D."/>
            <person name="Slater S.C."/>
            <person name="Durkin A.S."/>
            <person name="Eisen J.A."/>
            <person name="Ronning C.M."/>
            <person name="Barbazuk W.B."/>
            <person name="Blanchard M."/>
            <person name="Field C."/>
            <person name="Halling C."/>
            <person name="Hinkle G."/>
            <person name="Iartchuk O."/>
            <person name="Kim H.S."/>
            <person name="Mackenzie C."/>
            <person name="Madupu R."/>
            <person name="Miller N."/>
            <person name="Shvartsbeyn A."/>
            <person name="Sullivan S.A."/>
            <person name="Vaudin M."/>
            <person name="Wiegand R."/>
            <person name="Kaplan H.B."/>
        </authorList>
    </citation>
    <scope>NUCLEOTIDE SEQUENCE [LARGE SCALE GENOMIC DNA]</scope>
    <source>
        <strain evidence="2">DK1622</strain>
    </source>
</reference>
<organism evidence="1 2">
    <name type="scientific">Myxococcus xanthus (strain DK1622)</name>
    <dbReference type="NCBI Taxonomy" id="246197"/>
    <lineage>
        <taxon>Bacteria</taxon>
        <taxon>Pseudomonadati</taxon>
        <taxon>Myxococcota</taxon>
        <taxon>Myxococcia</taxon>
        <taxon>Myxococcales</taxon>
        <taxon>Cystobacterineae</taxon>
        <taxon>Myxococcaceae</taxon>
        <taxon>Myxococcus</taxon>
    </lineage>
</organism>
<accession>Q1D1D8</accession>
<evidence type="ECO:0000313" key="2">
    <source>
        <dbReference type="Proteomes" id="UP000002402"/>
    </source>
</evidence>
<dbReference type="Proteomes" id="UP000002402">
    <property type="component" value="Chromosome"/>
</dbReference>
<dbReference type="eggNOG" id="COG0357">
    <property type="taxonomic scope" value="Bacteria"/>
</dbReference>
<name>Q1D1D8_MYXXD</name>
<keyword evidence="2" id="KW-1185">Reference proteome</keyword>
<dbReference type="KEGG" id="mxa:MXAN_5388"/>
<evidence type="ECO:0000313" key="1">
    <source>
        <dbReference type="EMBL" id="ABF87494.1"/>
    </source>
</evidence>
<dbReference type="STRING" id="246197.MXAN_5388"/>
<dbReference type="HOGENOM" id="CLU_3155204_0_0_7"/>